<dbReference type="SUPFAM" id="SSF56925">
    <property type="entry name" value="OMPA-like"/>
    <property type="match status" value="1"/>
</dbReference>
<sequence length="171" mass="17622">MKTILLSTAAIAMFTAAPAMAQSWPAPEYYGSLGYSHMEADGADVELGAITGRFGAKLTPYFGFEGEGSFGVRDDEVTIGAVTADIDHNYDLAAYGVAFLPVNPNFELFARLGYGTTELEPRPRASASPKTAKAGTTASAPTTSSTARTASAATGPVATSPTTAAKPTSTR</sequence>
<name>A0A8E0NBH2_9CAUL</name>
<feature type="signal peptide" evidence="3">
    <location>
        <begin position="1"/>
        <end position="21"/>
    </location>
</feature>
<feature type="domain" description="Outer membrane protein beta-barrel" evidence="4">
    <location>
        <begin position="8"/>
        <end position="126"/>
    </location>
</feature>
<dbReference type="EMBL" id="BATC01000022">
    <property type="protein sequence ID" value="GAD59262.1"/>
    <property type="molecule type" value="Genomic_DNA"/>
</dbReference>
<feature type="chain" id="PRO_5034001434" description="Outer membrane protein beta-barrel domain-containing protein" evidence="3">
    <location>
        <begin position="22"/>
        <end position="171"/>
    </location>
</feature>
<dbReference type="Gene3D" id="2.40.160.20">
    <property type="match status" value="1"/>
</dbReference>
<dbReference type="Proteomes" id="UP000016569">
    <property type="component" value="Unassembled WGS sequence"/>
</dbReference>
<comment type="caution">
    <text evidence="5">The sequence shown here is derived from an EMBL/GenBank/DDBJ whole genome shotgun (WGS) entry which is preliminary data.</text>
</comment>
<evidence type="ECO:0000259" key="4">
    <source>
        <dbReference type="Pfam" id="PF13505"/>
    </source>
</evidence>
<evidence type="ECO:0000313" key="5">
    <source>
        <dbReference type="EMBL" id="GAD59262.1"/>
    </source>
</evidence>
<keyword evidence="1 3" id="KW-0732">Signal</keyword>
<gene>
    <name evidence="5" type="ORF">MBEBAB_1512</name>
</gene>
<dbReference type="InterPro" id="IPR027385">
    <property type="entry name" value="Beta-barrel_OMP"/>
</dbReference>
<dbReference type="Pfam" id="PF13505">
    <property type="entry name" value="OMP_b-brl"/>
    <property type="match status" value="1"/>
</dbReference>
<evidence type="ECO:0000256" key="1">
    <source>
        <dbReference type="ARBA" id="ARBA00022729"/>
    </source>
</evidence>
<organism evidence="5 6">
    <name type="scientific">Brevundimonas abyssalis TAR-001</name>
    <dbReference type="NCBI Taxonomy" id="1391729"/>
    <lineage>
        <taxon>Bacteria</taxon>
        <taxon>Pseudomonadati</taxon>
        <taxon>Pseudomonadota</taxon>
        <taxon>Alphaproteobacteria</taxon>
        <taxon>Caulobacterales</taxon>
        <taxon>Caulobacteraceae</taxon>
        <taxon>Brevundimonas</taxon>
    </lineage>
</organism>
<evidence type="ECO:0000256" key="2">
    <source>
        <dbReference type="SAM" id="MobiDB-lite"/>
    </source>
</evidence>
<evidence type="ECO:0000256" key="3">
    <source>
        <dbReference type="SAM" id="SignalP"/>
    </source>
</evidence>
<accession>A0A8E0NBH2</accession>
<dbReference type="InterPro" id="IPR011250">
    <property type="entry name" value="OMP/PagP_B-barrel"/>
</dbReference>
<proteinExistence type="predicted"/>
<evidence type="ECO:0000313" key="6">
    <source>
        <dbReference type="Proteomes" id="UP000016569"/>
    </source>
</evidence>
<dbReference type="AlphaFoldDB" id="A0A8E0NBH2"/>
<keyword evidence="6" id="KW-1185">Reference proteome</keyword>
<reference evidence="6" key="1">
    <citation type="journal article" date="2013" name="Genome Announc.">
        <title>Draft Genome Sequence of the Dimorphic Prosthecate Bacterium Brevundimonas abyssalis TAR-001T.</title>
        <authorList>
            <person name="Tsubouchi T."/>
            <person name="Nishi S."/>
            <person name="Usui K."/>
            <person name="Shimane Y."/>
            <person name="Takaki Y."/>
            <person name="Maruyama T."/>
            <person name="Hatada Y."/>
        </authorList>
    </citation>
    <scope>NUCLEOTIDE SEQUENCE [LARGE SCALE GENOMIC DNA]</scope>
    <source>
        <strain evidence="6">TAR-001</strain>
    </source>
</reference>
<feature type="region of interest" description="Disordered" evidence="2">
    <location>
        <begin position="120"/>
        <end position="171"/>
    </location>
</feature>
<feature type="compositionally biased region" description="Low complexity" evidence="2">
    <location>
        <begin position="125"/>
        <end position="171"/>
    </location>
</feature>
<protein>
    <recommendedName>
        <fullName evidence="4">Outer membrane protein beta-barrel domain-containing protein</fullName>
    </recommendedName>
</protein>